<dbReference type="PANTHER" id="PTHR12907:SF26">
    <property type="entry name" value="HIF PROLYL HYDROXYLASE, ISOFORM C"/>
    <property type="match status" value="1"/>
</dbReference>
<evidence type="ECO:0000256" key="3">
    <source>
        <dbReference type="ARBA" id="ARBA00022964"/>
    </source>
</evidence>
<dbReference type="InterPro" id="IPR006620">
    <property type="entry name" value="Pro_4_hyd_alph"/>
</dbReference>
<keyword evidence="2" id="KW-0847">Vitamin C</keyword>
<dbReference type="Pfam" id="PF13640">
    <property type="entry name" value="2OG-FeII_Oxy_3"/>
    <property type="match status" value="1"/>
</dbReference>
<dbReference type="RefSeq" id="XP_003074513.1">
    <property type="nucleotide sequence ID" value="XM_003074466.1"/>
</dbReference>
<dbReference type="InterPro" id="IPR044862">
    <property type="entry name" value="Pro_4_hyd_alph_FE2OG_OXY"/>
</dbReference>
<dbReference type="SMART" id="SM00702">
    <property type="entry name" value="P4Hc"/>
    <property type="match status" value="1"/>
</dbReference>
<dbReference type="Proteomes" id="UP000009170">
    <property type="component" value="Unassembled WGS sequence"/>
</dbReference>
<evidence type="ECO:0000256" key="4">
    <source>
        <dbReference type="ARBA" id="ARBA00023002"/>
    </source>
</evidence>
<keyword evidence="8" id="KW-1185">Reference proteome</keyword>
<dbReference type="KEGG" id="ota:OT_ostta01g04570"/>
<dbReference type="InParanoid" id="Q01FY0"/>
<evidence type="ECO:0000256" key="1">
    <source>
        <dbReference type="ARBA" id="ARBA00001961"/>
    </source>
</evidence>
<accession>A0A1Y5HZ84</accession>
<dbReference type="EMBL" id="CAID01000001">
    <property type="protein sequence ID" value="CAL50364.1"/>
    <property type="molecule type" value="Genomic_DNA"/>
</dbReference>
<evidence type="ECO:0000313" key="7">
    <source>
        <dbReference type="EMBL" id="OUS42520.1"/>
    </source>
</evidence>
<evidence type="ECO:0000313" key="6">
    <source>
        <dbReference type="EMBL" id="CAL50364.1"/>
    </source>
</evidence>
<dbReference type="GO" id="GO:0031543">
    <property type="term" value="F:peptidyl-proline dioxygenase activity"/>
    <property type="evidence" value="ECO:0007669"/>
    <property type="project" value="TreeGrafter"/>
</dbReference>
<evidence type="ECO:0000259" key="5">
    <source>
        <dbReference type="SMART" id="SM00702"/>
    </source>
</evidence>
<dbReference type="GO" id="GO:0031418">
    <property type="term" value="F:L-ascorbic acid binding"/>
    <property type="evidence" value="ECO:0007669"/>
    <property type="project" value="UniProtKB-KW"/>
</dbReference>
<dbReference type="GO" id="GO:0008198">
    <property type="term" value="F:ferrous iron binding"/>
    <property type="evidence" value="ECO:0007669"/>
    <property type="project" value="TreeGrafter"/>
</dbReference>
<keyword evidence="3 6" id="KW-0223">Dioxygenase</keyword>
<accession>A0A454XSL9</accession>
<dbReference type="GO" id="GO:0071456">
    <property type="term" value="P:cellular response to hypoxia"/>
    <property type="evidence" value="ECO:0007669"/>
    <property type="project" value="TreeGrafter"/>
</dbReference>
<dbReference type="EMBL" id="KZ155838">
    <property type="protein sequence ID" value="OUS42520.1"/>
    <property type="molecule type" value="Genomic_DNA"/>
</dbReference>
<proteinExistence type="predicted"/>
<feature type="domain" description="Prolyl 4-hydroxylase alpha subunit" evidence="5">
    <location>
        <begin position="27"/>
        <end position="226"/>
    </location>
</feature>
<evidence type="ECO:0000313" key="8">
    <source>
        <dbReference type="Proteomes" id="UP000009170"/>
    </source>
</evidence>
<reference evidence="7" key="3">
    <citation type="submission" date="2017-04" db="EMBL/GenBank/DDBJ databases">
        <title>Population genomics of picophytoplankton unveils novel chromosome hypervariability.</title>
        <authorList>
            <consortium name="DOE Joint Genome Institute"/>
            <person name="Blanc-Mathieu R."/>
            <person name="Krasovec M."/>
            <person name="Hebrard M."/>
            <person name="Yau S."/>
            <person name="Desgranges E."/>
            <person name="Martin J."/>
            <person name="Schackwitz W."/>
            <person name="Kuo A."/>
            <person name="Salin G."/>
            <person name="Donnadieu C."/>
            <person name="Desdevises Y."/>
            <person name="Sanchez-Ferandin S."/>
            <person name="Moreau H."/>
            <person name="Rivals E."/>
            <person name="Grigoriev I.V."/>
            <person name="Grimsley N."/>
            <person name="Eyre-Walker A."/>
            <person name="Piganeau G."/>
        </authorList>
    </citation>
    <scope>NUCLEOTIDE SEQUENCE [LARGE SCALE GENOMIC DNA]</scope>
    <source>
        <strain evidence="7">RCC 1115</strain>
    </source>
</reference>
<gene>
    <name evidence="7" type="ORF">BE221DRAFT_726</name>
    <name evidence="6" type="ORF">OT_ostta01g04570</name>
</gene>
<dbReference type="OrthoDB" id="76265at2759"/>
<dbReference type="Proteomes" id="UP000195557">
    <property type="component" value="Unassembled WGS sequence"/>
</dbReference>
<comment type="cofactor">
    <cofactor evidence="1">
        <name>L-ascorbate</name>
        <dbReference type="ChEBI" id="CHEBI:38290"/>
    </cofactor>
</comment>
<dbReference type="InterPro" id="IPR051559">
    <property type="entry name" value="HIF_prolyl_hydroxylases"/>
</dbReference>
<sequence>MPSTSTFSSLSRRLKSDEGIKRALLTDGIAVINDGIDPANARELARELSRLRSLPNGFERNKTVFMKDGERYELEKRGVYEREAHAMSEESWRVAAPTFAAMGLEGFPERDALSCALGGRALTRESVKMQTSEGGCFPLHFDSDAVLDSRRLTMLCYLGVGDEGAEEPRDWRKGDGGELIYYGFPKKETLIEPRAGRVVLFSSEFGLHSVLPSLVARRYMFTCWFFAKERREMDAAPPPRPDDPVQQASALLHPSLRKHLTKVVLANEWANSIEGAHHDSESRAAALRTHWDEVQLISQVLGRNYPLGLDHIARAMKNGDEEALASGVEWFP</sequence>
<dbReference type="AlphaFoldDB" id="Q01FY0"/>
<reference evidence="6" key="2">
    <citation type="journal article" date="2014" name="BMC Genomics">
        <title>An improved genome of the model marine alga Ostreococcus tauri unfolds by assessing Illumina de novo assemblies.</title>
        <authorList>
            <person name="Blanc-Mathieu R."/>
            <person name="Verhelst B."/>
            <person name="Derelle E."/>
            <person name="Rombauts S."/>
            <person name="Bouget F.Y."/>
            <person name="Carre I."/>
            <person name="Chateau A."/>
            <person name="Eyre-Walker A."/>
            <person name="Grimsley N."/>
            <person name="Moreau H."/>
            <person name="Piegu B."/>
            <person name="Rivals E."/>
            <person name="Schackwitz W."/>
            <person name="Van de Peer Y."/>
            <person name="Piganeau G."/>
        </authorList>
    </citation>
    <scope>NUCLEOTIDE SEQUENCE</scope>
    <source>
        <strain evidence="6">RCC4221</strain>
    </source>
</reference>
<reference evidence="6 8" key="1">
    <citation type="journal article" date="2006" name="Proc. Natl. Acad. Sci. U.S.A.">
        <title>Genome analysis of the smallest free-living eukaryote Ostreococcus tauri unveils many unique features.</title>
        <authorList>
            <person name="Derelle E."/>
            <person name="Ferraz C."/>
            <person name="Rombauts S."/>
            <person name="Rouze P."/>
            <person name="Worden A.Z."/>
            <person name="Robbens S."/>
            <person name="Partensky F."/>
            <person name="Degroeve S."/>
            <person name="Echeynie S."/>
            <person name="Cooke R."/>
            <person name="Saeys Y."/>
            <person name="Wuyts J."/>
            <person name="Jabbari K."/>
            <person name="Bowler C."/>
            <person name="Panaud O."/>
            <person name="Piegu B."/>
            <person name="Ball S.G."/>
            <person name="Ral J.-P."/>
            <person name="Bouget F.-Y."/>
            <person name="Piganeau G."/>
            <person name="De Baets B."/>
            <person name="Picard A."/>
            <person name="Delseny M."/>
            <person name="Demaille J."/>
            <person name="Van de Peer Y."/>
            <person name="Moreau H."/>
        </authorList>
    </citation>
    <scope>NUCLEOTIDE SEQUENCE [LARGE SCALE GENOMIC DNA]</scope>
    <source>
        <strain evidence="6 8">OTTH0595</strain>
    </source>
</reference>
<keyword evidence="4" id="KW-0560">Oxidoreductase</keyword>
<evidence type="ECO:0000256" key="2">
    <source>
        <dbReference type="ARBA" id="ARBA00022896"/>
    </source>
</evidence>
<name>Q01FY0_OSTTA</name>
<dbReference type="Gene3D" id="2.60.120.620">
    <property type="entry name" value="q2cbj1_9rhob like domain"/>
    <property type="match status" value="1"/>
</dbReference>
<protein>
    <submittedName>
        <fullName evidence="6">Oxoglutarate/iron-dependent dioxygenase</fullName>
    </submittedName>
</protein>
<dbReference type="GeneID" id="9834880"/>
<accession>Q01FY0</accession>
<organism evidence="6 8">
    <name type="scientific">Ostreococcus tauri</name>
    <name type="common">Marine green alga</name>
    <dbReference type="NCBI Taxonomy" id="70448"/>
    <lineage>
        <taxon>Eukaryota</taxon>
        <taxon>Viridiplantae</taxon>
        <taxon>Chlorophyta</taxon>
        <taxon>Mamiellophyceae</taxon>
        <taxon>Mamiellales</taxon>
        <taxon>Bathycoccaceae</taxon>
        <taxon>Ostreococcus</taxon>
    </lineage>
</organism>
<dbReference type="PANTHER" id="PTHR12907">
    <property type="entry name" value="EGL NINE HOMOLOG-RELATED"/>
    <property type="match status" value="1"/>
</dbReference>